<dbReference type="GO" id="GO:0004321">
    <property type="term" value="F:fatty-acyl-CoA synthase activity"/>
    <property type="evidence" value="ECO:0007669"/>
    <property type="project" value="UniProtKB-EC"/>
</dbReference>
<dbReference type="Gene3D" id="1.20.1050.120">
    <property type="match status" value="1"/>
</dbReference>
<evidence type="ECO:0000313" key="4">
    <source>
        <dbReference type="Proteomes" id="UP001140011"/>
    </source>
</evidence>
<feature type="non-terminal residue" evidence="3">
    <location>
        <position position="1"/>
    </location>
</feature>
<dbReference type="PANTHER" id="PTHR10982">
    <property type="entry name" value="MALONYL COA-ACYL CARRIER PROTEIN TRANSACYLASE"/>
    <property type="match status" value="1"/>
</dbReference>
<dbReference type="InterPro" id="IPR050830">
    <property type="entry name" value="Fungal_FAS"/>
</dbReference>
<sequence>MTTLEQVALERGSIATTFGVATAYDSMVQDLVLTFNADSTELLSAIELHATFIQHCVHCGSSDAALAVFDAFGQTYGTATSDIHVIVQAQGLDNPAAQRVLKGYFSAWPVVNSHRKSAAPLPTLFSSDSVALMAMFGGQRGFGDTMDEAVWMFDVYRPLLSDFVSHMSAFLHRESQDKRVSFVYSKGLNVFAWLTTPDMMPDARYLLSIPVSLPLVGLIQLMHVVVLYKTLGVSPGKLVKRFKVAVGHSQGIAIAAAFSTLTDEQTFFDVGKRIL</sequence>
<keyword evidence="1 3" id="KW-0808">Transferase</keyword>
<comment type="caution">
    <text evidence="3">The sequence shown here is derived from an EMBL/GenBank/DDBJ whole genome shotgun (WGS) entry which is preliminary data.</text>
</comment>
<proteinExistence type="predicted"/>
<organism evidence="3 4">
    <name type="scientific">Coemansia pectinata</name>
    <dbReference type="NCBI Taxonomy" id="1052879"/>
    <lineage>
        <taxon>Eukaryota</taxon>
        <taxon>Fungi</taxon>
        <taxon>Fungi incertae sedis</taxon>
        <taxon>Zoopagomycota</taxon>
        <taxon>Kickxellomycotina</taxon>
        <taxon>Kickxellomycetes</taxon>
        <taxon>Kickxellales</taxon>
        <taxon>Kickxellaceae</taxon>
        <taxon>Coemansia</taxon>
    </lineage>
</organism>
<evidence type="ECO:0000259" key="2">
    <source>
        <dbReference type="Pfam" id="PF16073"/>
    </source>
</evidence>
<keyword evidence="4" id="KW-1185">Reference proteome</keyword>
<dbReference type="Proteomes" id="UP001140011">
    <property type="component" value="Unassembled WGS sequence"/>
</dbReference>
<dbReference type="Gene3D" id="3.40.366.10">
    <property type="entry name" value="Malonyl-Coenzyme A Acyl Carrier Protein, domain 2"/>
    <property type="match status" value="1"/>
</dbReference>
<dbReference type="InterPro" id="IPR032088">
    <property type="entry name" value="SAT"/>
</dbReference>
<reference evidence="3" key="1">
    <citation type="submission" date="2022-07" db="EMBL/GenBank/DDBJ databases">
        <title>Phylogenomic reconstructions and comparative analyses of Kickxellomycotina fungi.</title>
        <authorList>
            <person name="Reynolds N.K."/>
            <person name="Stajich J.E."/>
            <person name="Barry K."/>
            <person name="Grigoriev I.V."/>
            <person name="Crous P."/>
            <person name="Smith M.E."/>
        </authorList>
    </citation>
    <scope>NUCLEOTIDE SEQUENCE</scope>
    <source>
        <strain evidence="3">BCRC 34297</strain>
    </source>
</reference>
<feature type="domain" description="Starter acyltransferase (SAT)" evidence="2">
    <location>
        <begin position="155"/>
        <end position="272"/>
    </location>
</feature>
<name>A0A9W8GVJ4_9FUNG</name>
<dbReference type="PANTHER" id="PTHR10982:SF21">
    <property type="entry name" value="FATTY ACID SYNTHASE SUBUNIT BETA"/>
    <property type="match status" value="1"/>
</dbReference>
<gene>
    <name evidence="3" type="primary">FAS1_2</name>
    <name evidence="3" type="ORF">GGI19_005871</name>
</gene>
<dbReference type="Pfam" id="PF16073">
    <property type="entry name" value="SAT"/>
    <property type="match status" value="1"/>
</dbReference>
<dbReference type="SUPFAM" id="SSF52151">
    <property type="entry name" value="FabD/lysophospholipase-like"/>
    <property type="match status" value="1"/>
</dbReference>
<evidence type="ECO:0000256" key="1">
    <source>
        <dbReference type="ARBA" id="ARBA00022679"/>
    </source>
</evidence>
<dbReference type="EMBL" id="JANBUH010000905">
    <property type="protein sequence ID" value="KAJ2749005.1"/>
    <property type="molecule type" value="Genomic_DNA"/>
</dbReference>
<dbReference type="InterPro" id="IPR001227">
    <property type="entry name" value="Ac_transferase_dom_sf"/>
</dbReference>
<protein>
    <submittedName>
        <fullName evidence="3">Beta subunit of fatty acid synthetase</fullName>
        <ecNumber evidence="3">2.3.1.86</ecNumber>
    </submittedName>
</protein>
<dbReference type="InterPro" id="IPR016035">
    <property type="entry name" value="Acyl_Trfase/lysoPLipase"/>
</dbReference>
<dbReference type="OrthoDB" id="5417908at2759"/>
<keyword evidence="3" id="KW-0012">Acyltransferase</keyword>
<accession>A0A9W8GVJ4</accession>
<dbReference type="EC" id="2.3.1.86" evidence="3"/>
<evidence type="ECO:0000313" key="3">
    <source>
        <dbReference type="EMBL" id="KAJ2749005.1"/>
    </source>
</evidence>
<dbReference type="AlphaFoldDB" id="A0A9W8GVJ4"/>